<keyword evidence="5" id="KW-1185">Reference proteome</keyword>
<dbReference type="Pfam" id="PF16313">
    <property type="entry name" value="DUF4953"/>
    <property type="match status" value="1"/>
</dbReference>
<name>A0A9Q8X228_9GAMM</name>
<dbReference type="InterPro" id="IPR024079">
    <property type="entry name" value="MetalloPept_cat_dom_sf"/>
</dbReference>
<evidence type="ECO:0000259" key="3">
    <source>
        <dbReference type="Pfam" id="PF17148"/>
    </source>
</evidence>
<keyword evidence="1" id="KW-0732">Signal</keyword>
<dbReference type="Proteomes" id="UP001056381">
    <property type="component" value="Chromosome"/>
</dbReference>
<dbReference type="InterPro" id="IPR033413">
    <property type="entry name" value="DUF5117"/>
</dbReference>
<evidence type="ECO:0000256" key="1">
    <source>
        <dbReference type="SAM" id="SignalP"/>
    </source>
</evidence>
<dbReference type="CDD" id="cd04276">
    <property type="entry name" value="ZnMc_MMP_like_2"/>
    <property type="match status" value="1"/>
</dbReference>
<evidence type="ECO:0000313" key="4">
    <source>
        <dbReference type="EMBL" id="URQ62822.1"/>
    </source>
</evidence>
<dbReference type="EMBL" id="CP097966">
    <property type="protein sequence ID" value="URQ62822.1"/>
    <property type="molecule type" value="Genomic_DNA"/>
</dbReference>
<evidence type="ECO:0000313" key="5">
    <source>
        <dbReference type="Proteomes" id="UP001056381"/>
    </source>
</evidence>
<dbReference type="Pfam" id="PF17148">
    <property type="entry name" value="DUF5117"/>
    <property type="match status" value="1"/>
</dbReference>
<protein>
    <submittedName>
        <fullName evidence="4">Zinc-dependent metalloprotease</fullName>
    </submittedName>
</protein>
<reference evidence="4" key="1">
    <citation type="submission" date="2022-05" db="EMBL/GenBank/DDBJ databases">
        <title>Single-amplified genomics reveal most streamlined microbe among free-living bacteria.</title>
        <authorList>
            <person name="Roda-Garcia J."/>
            <person name="Haro-Moreno J.M."/>
            <person name="Rodriguez-Valera F."/>
            <person name="Almagro-Moreno S."/>
            <person name="Lopez-Perez M."/>
        </authorList>
    </citation>
    <scope>NUCLEOTIDE SEQUENCE</scope>
    <source>
        <strain evidence="4">TMED112-D2-2</strain>
    </source>
</reference>
<dbReference type="PANTHER" id="PTHR38478">
    <property type="entry name" value="PEPTIDASE M1A AND M12B"/>
    <property type="match status" value="1"/>
</dbReference>
<dbReference type="SUPFAM" id="SSF55486">
    <property type="entry name" value="Metalloproteases ('zincins'), catalytic domain"/>
    <property type="match status" value="1"/>
</dbReference>
<feature type="chain" id="PRO_5040267568" evidence="1">
    <location>
        <begin position="24"/>
        <end position="819"/>
    </location>
</feature>
<evidence type="ECO:0000259" key="2">
    <source>
        <dbReference type="Pfam" id="PF16313"/>
    </source>
</evidence>
<dbReference type="InterPro" id="IPR032534">
    <property type="entry name" value="EcxA_zinc-bd"/>
</dbReference>
<dbReference type="AlphaFoldDB" id="A0A9Q8X228"/>
<gene>
    <name evidence="4" type="ORF">M9B40_03610</name>
</gene>
<keyword evidence="4" id="KW-0378">Hydrolase</keyword>
<feature type="domain" description="EcxA zinc-binding" evidence="2">
    <location>
        <begin position="438"/>
        <end position="733"/>
    </location>
</feature>
<feature type="signal peptide" evidence="1">
    <location>
        <begin position="1"/>
        <end position="23"/>
    </location>
</feature>
<feature type="domain" description="DUF5117" evidence="3">
    <location>
        <begin position="121"/>
        <end position="310"/>
    </location>
</feature>
<dbReference type="PANTHER" id="PTHR38478:SF1">
    <property type="entry name" value="ZINC DEPENDENT METALLOPROTEASE DOMAIN LIPOPROTEIN"/>
    <property type="match status" value="1"/>
</dbReference>
<keyword evidence="4" id="KW-0645">Protease</keyword>
<organism evidence="4 5">
    <name type="scientific">SAR86 cluster bacterium</name>
    <dbReference type="NCBI Taxonomy" id="2030880"/>
    <lineage>
        <taxon>Bacteria</taxon>
        <taxon>Pseudomonadati</taxon>
        <taxon>Pseudomonadota</taxon>
        <taxon>Gammaproteobacteria</taxon>
        <taxon>SAR86 cluster</taxon>
    </lineage>
</organism>
<sequence>MKKINLLILIFATILFFTNSLSAMPRGDDGKPLSPEEMKKMLDKENEFKTVEDFLEDGEFEEIDGFLKLYKDTEKDTYFLELSENDLNKEFLYFAYILNAPTGSGVMSGEMKGDRLIGNGIVLEFRKFKDGLALYKKNTNFSNETENNISKRKLTAIFDAFIGRFKSVVEEEGRYLLPFSKVFLSEMLTAVSPNIPPEYRDFLELDLGKPDPSKTFVEKLKNYEKNTNIEVNFGFFNPMPSGSSDIYSVADDRYTSVKMSHLFVEMPDDNFVPRLADERVGFYSARITDLSSYDSYPARDVINKWRLVKKDREAELSEPVEPIVFWVENSTPEEIKPFVVEGIERWNIAFERAGFKNAIVAKIQPDDAEWDAGDVQYNVVRWAHSPEPSGLAGYGPSIANPKTGEIIASDIMLEFSAIKSGYLLRKLWGYDEENDPLEQWIINLTLHEVGHTLALIHNFNASYLHGPREIHDVSITGNATLSSIMDYDPPNIAPEGVKQGRFFSIEPGEYDKWAIEFGYKPNMTDEEREILLSKSVEAPYIWNWAYGIDPRFRTWDLSNDVITYTSERFDTIDKKIKELDEIFNVEGETKHDFTNAFYRLMRSKGRFMAGVAGHIGGVYVTRSLNGQGINTFEPVPYEIQKEAMDLIVKRYLSNDAWEFDPEIVKNLHTEKRLTDFDRDDVPQLHEMVLEMQGQILVEILNPEVMTRLVDSSKYGNKYMPSEVLDDLFNGIFVKGEVPNTFKRNLQSNYVDALMGAFAPAMPRGPRGGGEIPQYDEISKAAIMESLERIRKFTRGGVSDKDTKTHFRYLNKKISKFLDS</sequence>
<dbReference type="Gene3D" id="3.40.390.10">
    <property type="entry name" value="Collagenase (Catalytic Domain)"/>
    <property type="match status" value="1"/>
</dbReference>
<proteinExistence type="predicted"/>
<accession>A0A9Q8X228</accession>
<dbReference type="InterPro" id="IPR034032">
    <property type="entry name" value="Zn_MMP-like_bac"/>
</dbReference>
<keyword evidence="4" id="KW-0482">Metalloprotease</keyword>
<dbReference type="GO" id="GO:0008237">
    <property type="term" value="F:metallopeptidase activity"/>
    <property type="evidence" value="ECO:0007669"/>
    <property type="project" value="UniProtKB-KW"/>
</dbReference>